<keyword evidence="11" id="KW-1185">Reference proteome</keyword>
<sequence length="292" mass="33527">MRIQRKRHNSHLHSIVFVHGLTGNREATWTGIKNDVKCFWPRDLLATDLPFVRIVSWGYDADVVNFEMFGKVSANSMTHHAKNLCLDLTKFREASETFHRPIVFVAHSLGGLICKTVRTLTSEDEDSRDIADALYGIIFMGTPHKGSDFATWGEFLRRWLGRVKQTNTKLLKELEKNAEPLAELQDRFQKFLRLQEQHKTNIQIVCFLEELPELGLKRKIVLDESSIMRGYASYSIPATHSGMTKYSEPGDVGYMRLKSFLKSWTEIMGTGRQSERQKPKEQESAAVSLQIH</sequence>
<evidence type="ECO:0000256" key="4">
    <source>
        <dbReference type="ARBA" id="ARBA00007920"/>
    </source>
</evidence>
<organism evidence="10 11">
    <name type="scientific">Viridothelium virens</name>
    <name type="common">Speckled blister lichen</name>
    <name type="synonym">Trypethelium virens</name>
    <dbReference type="NCBI Taxonomy" id="1048519"/>
    <lineage>
        <taxon>Eukaryota</taxon>
        <taxon>Fungi</taxon>
        <taxon>Dikarya</taxon>
        <taxon>Ascomycota</taxon>
        <taxon>Pezizomycotina</taxon>
        <taxon>Dothideomycetes</taxon>
        <taxon>Dothideomycetes incertae sedis</taxon>
        <taxon>Trypetheliales</taxon>
        <taxon>Trypetheliaceae</taxon>
        <taxon>Viridothelium</taxon>
    </lineage>
</organism>
<dbReference type="InterPro" id="IPR007751">
    <property type="entry name" value="DUF676_lipase-like"/>
</dbReference>
<keyword evidence="5" id="KW-0256">Endoplasmic reticulum</keyword>
<feature type="compositionally biased region" description="Basic and acidic residues" evidence="8">
    <location>
        <begin position="273"/>
        <end position="283"/>
    </location>
</feature>
<evidence type="ECO:0000259" key="9">
    <source>
        <dbReference type="Pfam" id="PF05057"/>
    </source>
</evidence>
<feature type="region of interest" description="Disordered" evidence="8">
    <location>
        <begin position="270"/>
        <end position="292"/>
    </location>
</feature>
<evidence type="ECO:0000256" key="5">
    <source>
        <dbReference type="ARBA" id="ARBA00022824"/>
    </source>
</evidence>
<evidence type="ECO:0000256" key="1">
    <source>
        <dbReference type="ARBA" id="ARBA00004173"/>
    </source>
</evidence>
<evidence type="ECO:0000256" key="3">
    <source>
        <dbReference type="ARBA" id="ARBA00004370"/>
    </source>
</evidence>
<evidence type="ECO:0000313" key="11">
    <source>
        <dbReference type="Proteomes" id="UP000800092"/>
    </source>
</evidence>
<evidence type="ECO:0000256" key="8">
    <source>
        <dbReference type="SAM" id="MobiDB-lite"/>
    </source>
</evidence>
<dbReference type="PANTHER" id="PTHR48182">
    <property type="entry name" value="PROTEIN SERAC1"/>
    <property type="match status" value="1"/>
</dbReference>
<dbReference type="AlphaFoldDB" id="A0A6A6H471"/>
<dbReference type="Pfam" id="PF05057">
    <property type="entry name" value="DUF676"/>
    <property type="match status" value="1"/>
</dbReference>
<dbReference type="PANTHER" id="PTHR48182:SF2">
    <property type="entry name" value="PROTEIN SERAC1"/>
    <property type="match status" value="1"/>
</dbReference>
<name>A0A6A6H471_VIRVR</name>
<evidence type="ECO:0000256" key="6">
    <source>
        <dbReference type="ARBA" id="ARBA00023128"/>
    </source>
</evidence>
<evidence type="ECO:0000256" key="7">
    <source>
        <dbReference type="ARBA" id="ARBA00023136"/>
    </source>
</evidence>
<dbReference type="Gene3D" id="3.40.50.1820">
    <property type="entry name" value="alpha/beta hydrolase"/>
    <property type="match status" value="1"/>
</dbReference>
<dbReference type="GO" id="GO:0016020">
    <property type="term" value="C:membrane"/>
    <property type="evidence" value="ECO:0007669"/>
    <property type="project" value="UniProtKB-SubCell"/>
</dbReference>
<dbReference type="EMBL" id="ML991817">
    <property type="protein sequence ID" value="KAF2232323.1"/>
    <property type="molecule type" value="Genomic_DNA"/>
</dbReference>
<feature type="domain" description="DUF676" evidence="9">
    <location>
        <begin position="10"/>
        <end position="153"/>
    </location>
</feature>
<accession>A0A6A6H471</accession>
<comment type="subcellular location">
    <subcellularLocation>
        <location evidence="2">Endoplasmic reticulum</location>
    </subcellularLocation>
    <subcellularLocation>
        <location evidence="3">Membrane</location>
    </subcellularLocation>
    <subcellularLocation>
        <location evidence="1">Mitochondrion</location>
    </subcellularLocation>
</comment>
<dbReference type="InterPro" id="IPR029058">
    <property type="entry name" value="AB_hydrolase_fold"/>
</dbReference>
<evidence type="ECO:0000256" key="2">
    <source>
        <dbReference type="ARBA" id="ARBA00004240"/>
    </source>
</evidence>
<keyword evidence="7" id="KW-0472">Membrane</keyword>
<dbReference type="GO" id="GO:0005739">
    <property type="term" value="C:mitochondrion"/>
    <property type="evidence" value="ECO:0007669"/>
    <property type="project" value="UniProtKB-SubCell"/>
</dbReference>
<evidence type="ECO:0000313" key="10">
    <source>
        <dbReference type="EMBL" id="KAF2232323.1"/>
    </source>
</evidence>
<gene>
    <name evidence="10" type="ORF">EV356DRAFT_450439</name>
</gene>
<dbReference type="OrthoDB" id="427518at2759"/>
<dbReference type="SUPFAM" id="SSF53474">
    <property type="entry name" value="alpha/beta-Hydrolases"/>
    <property type="match status" value="1"/>
</dbReference>
<reference evidence="10" key="1">
    <citation type="journal article" date="2020" name="Stud. Mycol.">
        <title>101 Dothideomycetes genomes: a test case for predicting lifestyles and emergence of pathogens.</title>
        <authorList>
            <person name="Haridas S."/>
            <person name="Albert R."/>
            <person name="Binder M."/>
            <person name="Bloem J."/>
            <person name="Labutti K."/>
            <person name="Salamov A."/>
            <person name="Andreopoulos B."/>
            <person name="Baker S."/>
            <person name="Barry K."/>
            <person name="Bills G."/>
            <person name="Bluhm B."/>
            <person name="Cannon C."/>
            <person name="Castanera R."/>
            <person name="Culley D."/>
            <person name="Daum C."/>
            <person name="Ezra D."/>
            <person name="Gonzalez J."/>
            <person name="Henrissat B."/>
            <person name="Kuo A."/>
            <person name="Liang C."/>
            <person name="Lipzen A."/>
            <person name="Lutzoni F."/>
            <person name="Magnuson J."/>
            <person name="Mondo S."/>
            <person name="Nolan M."/>
            <person name="Ohm R."/>
            <person name="Pangilinan J."/>
            <person name="Park H.-J."/>
            <person name="Ramirez L."/>
            <person name="Alfaro M."/>
            <person name="Sun H."/>
            <person name="Tritt A."/>
            <person name="Yoshinaga Y."/>
            <person name="Zwiers L.-H."/>
            <person name="Turgeon B."/>
            <person name="Goodwin S."/>
            <person name="Spatafora J."/>
            <person name="Crous P."/>
            <person name="Grigoriev I."/>
        </authorList>
    </citation>
    <scope>NUCLEOTIDE SEQUENCE</scope>
    <source>
        <strain evidence="10">Tuck. ex Michener</strain>
    </source>
</reference>
<dbReference type="GO" id="GO:0005783">
    <property type="term" value="C:endoplasmic reticulum"/>
    <property type="evidence" value="ECO:0007669"/>
    <property type="project" value="UniProtKB-SubCell"/>
</dbReference>
<dbReference type="InterPro" id="IPR052374">
    <property type="entry name" value="SERAC1"/>
</dbReference>
<comment type="similarity">
    <text evidence="4">Belongs to the putative lipase ROG1 family.</text>
</comment>
<protein>
    <recommendedName>
        <fullName evidence="9">DUF676 domain-containing protein</fullName>
    </recommendedName>
</protein>
<keyword evidence="6" id="KW-0496">Mitochondrion</keyword>
<proteinExistence type="inferred from homology"/>
<dbReference type="Proteomes" id="UP000800092">
    <property type="component" value="Unassembled WGS sequence"/>
</dbReference>